<accession>A0ABQ5VI14</accession>
<reference evidence="2" key="1">
    <citation type="journal article" date="2014" name="Int. J. Syst. Evol. Microbiol.">
        <title>Complete genome of a new Firmicutes species belonging to the dominant human colonic microbiota ('Ruminococcus bicirculans') reveals two chromosomes and a selective capacity to utilize plant glucans.</title>
        <authorList>
            <consortium name="NISC Comparative Sequencing Program"/>
            <person name="Wegmann U."/>
            <person name="Louis P."/>
            <person name="Goesmann A."/>
            <person name="Henrissat B."/>
            <person name="Duncan S.H."/>
            <person name="Flint H.J."/>
        </authorList>
    </citation>
    <scope>NUCLEOTIDE SEQUENCE</scope>
    <source>
        <strain evidence="2">NBRC 109915</strain>
    </source>
</reference>
<keyword evidence="1" id="KW-0812">Transmembrane</keyword>
<comment type="caution">
    <text evidence="2">The sequence shown here is derived from an EMBL/GenBank/DDBJ whole genome shotgun (WGS) entry which is preliminary data.</text>
</comment>
<organism evidence="2 3">
    <name type="scientific">Sulfitobacter pacificus</name>
    <dbReference type="NCBI Taxonomy" id="1499314"/>
    <lineage>
        <taxon>Bacteria</taxon>
        <taxon>Pseudomonadati</taxon>
        <taxon>Pseudomonadota</taxon>
        <taxon>Alphaproteobacteria</taxon>
        <taxon>Rhodobacterales</taxon>
        <taxon>Roseobacteraceae</taxon>
        <taxon>Sulfitobacter</taxon>
    </lineage>
</organism>
<dbReference type="RefSeq" id="WP_284372139.1">
    <property type="nucleotide sequence ID" value="NZ_BSNL01000001.1"/>
</dbReference>
<evidence type="ECO:0000313" key="3">
    <source>
        <dbReference type="Proteomes" id="UP001161388"/>
    </source>
</evidence>
<evidence type="ECO:0000313" key="2">
    <source>
        <dbReference type="EMBL" id="GLQ26712.1"/>
    </source>
</evidence>
<protein>
    <submittedName>
        <fullName evidence="2">Uncharacterized protein</fullName>
    </submittedName>
</protein>
<feature type="transmembrane region" description="Helical" evidence="1">
    <location>
        <begin position="46"/>
        <end position="65"/>
    </location>
</feature>
<dbReference type="EMBL" id="BSNL01000001">
    <property type="protein sequence ID" value="GLQ26712.1"/>
    <property type="molecule type" value="Genomic_DNA"/>
</dbReference>
<keyword evidence="1" id="KW-1133">Transmembrane helix</keyword>
<reference evidence="2" key="2">
    <citation type="submission" date="2023-01" db="EMBL/GenBank/DDBJ databases">
        <title>Draft genome sequence of Sulfitobacter pacificus strain NBRC 109915.</title>
        <authorList>
            <person name="Sun Q."/>
            <person name="Mori K."/>
        </authorList>
    </citation>
    <scope>NUCLEOTIDE SEQUENCE</scope>
    <source>
        <strain evidence="2">NBRC 109915</strain>
    </source>
</reference>
<feature type="transmembrane region" description="Helical" evidence="1">
    <location>
        <begin position="21"/>
        <end position="40"/>
    </location>
</feature>
<keyword evidence="3" id="KW-1185">Reference proteome</keyword>
<gene>
    <name evidence="2" type="ORF">GCM10007927_15150</name>
</gene>
<dbReference type="Proteomes" id="UP001161388">
    <property type="component" value="Unassembled WGS sequence"/>
</dbReference>
<sequence>MVGGLDAHSAQYQTREMQRDAYLKVGVFTFFASGTVAWIALKYYEISVHFVFILLGSALFGFLVGHLTKRHGLKISAALQEEDRAARKAYKDAKLKEFMDNKADSAAENIKNTRQGAEKED</sequence>
<name>A0ABQ5VI14_9RHOB</name>
<keyword evidence="1" id="KW-0472">Membrane</keyword>
<proteinExistence type="predicted"/>
<evidence type="ECO:0000256" key="1">
    <source>
        <dbReference type="SAM" id="Phobius"/>
    </source>
</evidence>